<gene>
    <name evidence="1" type="ORF">SAMN05878482_109128</name>
</gene>
<protein>
    <submittedName>
        <fullName evidence="1">Xylose isomerase-like TIM barrel</fullName>
    </submittedName>
</protein>
<dbReference type="EMBL" id="FTMX01000009">
    <property type="protein sequence ID" value="SIS02379.1"/>
    <property type="molecule type" value="Genomic_DNA"/>
</dbReference>
<dbReference type="AlphaFoldDB" id="A0A9X8WMW5"/>
<evidence type="ECO:0000313" key="2">
    <source>
        <dbReference type="Proteomes" id="UP000185829"/>
    </source>
</evidence>
<dbReference type="RefSeq" id="WP_076371822.1">
    <property type="nucleotide sequence ID" value="NZ_FTMX01000009.1"/>
</dbReference>
<accession>A0A9X8WMW5</accession>
<dbReference type="SUPFAM" id="SSF51658">
    <property type="entry name" value="Xylose isomerase-like"/>
    <property type="match status" value="1"/>
</dbReference>
<dbReference type="GO" id="GO:0016853">
    <property type="term" value="F:isomerase activity"/>
    <property type="evidence" value="ECO:0007669"/>
    <property type="project" value="UniProtKB-KW"/>
</dbReference>
<sequence length="193" mass="22210">MRDKYNLLYVYSAPFPMWMTNGELNKDEFSHVLEEAKQIGASFVKIPLGAYEAETDIIDKLKTCIDEAGYLNLPIQLTVENDPTTYGGNMRVLRQFLDYCAQKDIPIKMTFDIGNWSWVGEDVFETAKTFMNDVVYVHCKQVEDYSNTEDDNGTWRKVLSYFPKNLPRGGKFLIIGDEVENSTKQYIKLLSLA</sequence>
<keyword evidence="1" id="KW-0413">Isomerase</keyword>
<evidence type="ECO:0000313" key="1">
    <source>
        <dbReference type="EMBL" id="SIS02379.1"/>
    </source>
</evidence>
<name>A0A9X8WMW5_9BACI</name>
<organism evidence="1 2">
    <name type="scientific">Peribacillus simplex</name>
    <dbReference type="NCBI Taxonomy" id="1478"/>
    <lineage>
        <taxon>Bacteria</taxon>
        <taxon>Bacillati</taxon>
        <taxon>Bacillota</taxon>
        <taxon>Bacilli</taxon>
        <taxon>Bacillales</taxon>
        <taxon>Bacillaceae</taxon>
        <taxon>Peribacillus</taxon>
    </lineage>
</organism>
<comment type="caution">
    <text evidence="1">The sequence shown here is derived from an EMBL/GenBank/DDBJ whole genome shotgun (WGS) entry which is preliminary data.</text>
</comment>
<dbReference type="Proteomes" id="UP000185829">
    <property type="component" value="Unassembled WGS sequence"/>
</dbReference>
<dbReference type="InterPro" id="IPR036237">
    <property type="entry name" value="Xyl_isomerase-like_sf"/>
</dbReference>
<reference evidence="1 2" key="1">
    <citation type="submission" date="2017-01" db="EMBL/GenBank/DDBJ databases">
        <authorList>
            <person name="Varghese N."/>
            <person name="Submissions S."/>
        </authorList>
    </citation>
    <scope>NUCLEOTIDE SEQUENCE [LARGE SCALE GENOMIC DNA]</scope>
    <source>
        <strain evidence="1 2">RUG2-6</strain>
    </source>
</reference>
<proteinExistence type="predicted"/>
<dbReference type="Gene3D" id="3.20.20.150">
    <property type="entry name" value="Divalent-metal-dependent TIM barrel enzymes"/>
    <property type="match status" value="1"/>
</dbReference>